<dbReference type="Proteomes" id="UP001195769">
    <property type="component" value="Unassembled WGS sequence"/>
</dbReference>
<comment type="caution">
    <text evidence="1">The sequence shown here is derived from an EMBL/GenBank/DDBJ whole genome shotgun (WGS) entry which is preliminary data.</text>
</comment>
<evidence type="ECO:0000313" key="1">
    <source>
        <dbReference type="EMBL" id="KAG1894950.1"/>
    </source>
</evidence>
<gene>
    <name evidence="1" type="ORF">F5891DRAFT_701075</name>
</gene>
<dbReference type="AlphaFoldDB" id="A0AAD4DW42"/>
<evidence type="ECO:0000313" key="2">
    <source>
        <dbReference type="Proteomes" id="UP001195769"/>
    </source>
</evidence>
<dbReference type="Pfam" id="PF20180">
    <property type="entry name" value="UQCC2_CBP6"/>
    <property type="match status" value="1"/>
</dbReference>
<name>A0AAD4DW42_9AGAM</name>
<sequence>MVASKAAQKLSSIASSWPVDPFRPNIQLKNFLIHLSAHPKLTSEAVQATQLLRDNAIQKKYALSAKTLQPASMPRHYERLVEGYRKKCKRCRETLVEGLFWSMEITMKYQTFL</sequence>
<dbReference type="RefSeq" id="XP_041220526.1">
    <property type="nucleotide sequence ID" value="XM_041372860.1"/>
</dbReference>
<organism evidence="1 2">
    <name type="scientific">Suillus fuscotomentosus</name>
    <dbReference type="NCBI Taxonomy" id="1912939"/>
    <lineage>
        <taxon>Eukaryota</taxon>
        <taxon>Fungi</taxon>
        <taxon>Dikarya</taxon>
        <taxon>Basidiomycota</taxon>
        <taxon>Agaricomycotina</taxon>
        <taxon>Agaricomycetes</taxon>
        <taxon>Agaricomycetidae</taxon>
        <taxon>Boletales</taxon>
        <taxon>Suillineae</taxon>
        <taxon>Suillaceae</taxon>
        <taxon>Suillus</taxon>
    </lineage>
</organism>
<dbReference type="EMBL" id="JABBWK010000073">
    <property type="protein sequence ID" value="KAG1894950.1"/>
    <property type="molecule type" value="Genomic_DNA"/>
</dbReference>
<dbReference type="GeneID" id="64667158"/>
<keyword evidence="2" id="KW-1185">Reference proteome</keyword>
<reference evidence="1" key="1">
    <citation type="journal article" date="2020" name="New Phytol.">
        <title>Comparative genomics reveals dynamic genome evolution in host specialist ectomycorrhizal fungi.</title>
        <authorList>
            <person name="Lofgren L.A."/>
            <person name="Nguyen N.H."/>
            <person name="Vilgalys R."/>
            <person name="Ruytinx J."/>
            <person name="Liao H.L."/>
            <person name="Branco S."/>
            <person name="Kuo A."/>
            <person name="LaButti K."/>
            <person name="Lipzen A."/>
            <person name="Andreopoulos W."/>
            <person name="Pangilinan J."/>
            <person name="Riley R."/>
            <person name="Hundley H."/>
            <person name="Na H."/>
            <person name="Barry K."/>
            <person name="Grigoriev I.V."/>
            <person name="Stajich J.E."/>
            <person name="Kennedy P.G."/>
        </authorList>
    </citation>
    <scope>NUCLEOTIDE SEQUENCE</scope>
    <source>
        <strain evidence="1">FC203</strain>
    </source>
</reference>
<proteinExistence type="predicted"/>
<accession>A0AAD4DW42</accession>
<protein>
    <submittedName>
        <fullName evidence="1">Uncharacterized protein</fullName>
    </submittedName>
</protein>